<dbReference type="PANTHER" id="PTHR31169:SF23">
    <property type="entry name" value="OS03G0572250 PROTEIN"/>
    <property type="match status" value="1"/>
</dbReference>
<keyword evidence="9" id="KW-0539">Nucleus</keyword>
<accession>D8T998</accession>
<evidence type="ECO:0000313" key="12">
    <source>
        <dbReference type="EMBL" id="EFJ06827.1"/>
    </source>
</evidence>
<keyword evidence="4" id="KW-1017">Isopeptide bond</keyword>
<dbReference type="Pfam" id="PF10497">
    <property type="entry name" value="zf-4CXXC_R1"/>
    <property type="match status" value="1"/>
</dbReference>
<organism evidence="13">
    <name type="scientific">Selaginella moellendorffii</name>
    <name type="common">Spikemoss</name>
    <dbReference type="NCBI Taxonomy" id="88036"/>
    <lineage>
        <taxon>Eukaryota</taxon>
        <taxon>Viridiplantae</taxon>
        <taxon>Streptophyta</taxon>
        <taxon>Embryophyta</taxon>
        <taxon>Tracheophyta</taxon>
        <taxon>Lycopodiopsida</taxon>
        <taxon>Selaginellales</taxon>
        <taxon>Selaginellaceae</taxon>
        <taxon>Selaginella</taxon>
    </lineage>
</organism>
<dbReference type="PANTHER" id="PTHR31169">
    <property type="entry name" value="OS05G0300700 PROTEIN"/>
    <property type="match status" value="1"/>
</dbReference>
<dbReference type="InterPro" id="IPR040221">
    <property type="entry name" value="CDCA7/CDA7L"/>
</dbReference>
<dbReference type="EMBL" id="GL377694">
    <property type="protein sequence ID" value="EFJ06827.1"/>
    <property type="molecule type" value="Genomic_DNA"/>
</dbReference>
<evidence type="ECO:0000313" key="13">
    <source>
        <dbReference type="Proteomes" id="UP000001514"/>
    </source>
</evidence>
<evidence type="ECO:0000256" key="2">
    <source>
        <dbReference type="ARBA" id="ARBA00004496"/>
    </source>
</evidence>
<dbReference type="FunCoup" id="D8T998">
    <property type="interactions" value="489"/>
</dbReference>
<keyword evidence="6" id="KW-0832">Ubl conjugation</keyword>
<dbReference type="Gramene" id="EFJ06827">
    <property type="protein sequence ID" value="EFJ06827"/>
    <property type="gene ID" value="SELMODRAFT_448682"/>
</dbReference>
<evidence type="ECO:0000256" key="10">
    <source>
        <dbReference type="SAM" id="MobiDB-lite"/>
    </source>
</evidence>
<evidence type="ECO:0000259" key="11">
    <source>
        <dbReference type="Pfam" id="PF10497"/>
    </source>
</evidence>
<feature type="region of interest" description="Disordered" evidence="10">
    <location>
        <begin position="28"/>
        <end position="98"/>
    </location>
</feature>
<evidence type="ECO:0000256" key="9">
    <source>
        <dbReference type="ARBA" id="ARBA00023242"/>
    </source>
</evidence>
<keyword evidence="7" id="KW-0805">Transcription regulation</keyword>
<dbReference type="GO" id="GO:0005737">
    <property type="term" value="C:cytoplasm"/>
    <property type="evidence" value="ECO:0007669"/>
    <property type="project" value="UniProtKB-SubCell"/>
</dbReference>
<evidence type="ECO:0000256" key="8">
    <source>
        <dbReference type="ARBA" id="ARBA00023163"/>
    </source>
</evidence>
<dbReference type="OMA" id="MPAMNSN"/>
<comment type="subcellular location">
    <subcellularLocation>
        <location evidence="2">Cytoplasm</location>
    </subcellularLocation>
    <subcellularLocation>
        <location evidence="1">Nucleus</location>
    </subcellularLocation>
</comment>
<dbReference type="AlphaFoldDB" id="D8T998"/>
<protein>
    <recommendedName>
        <fullName evidence="11">Zinc-finger domain-containing protein</fullName>
    </recommendedName>
</protein>
<dbReference type="GO" id="GO:0006355">
    <property type="term" value="P:regulation of DNA-templated transcription"/>
    <property type="evidence" value="ECO:0007669"/>
    <property type="project" value="InterPro"/>
</dbReference>
<feature type="domain" description="Zinc-finger" evidence="11">
    <location>
        <begin position="130"/>
        <end position="226"/>
    </location>
</feature>
<dbReference type="HOGENOM" id="CLU_032607_1_1_1"/>
<keyword evidence="5" id="KW-0597">Phosphoprotein</keyword>
<sequence length="331" mass="37453">MGEYELIRQARIEENRKRMQELGLGALKESMSADIATKKRRPPPTPAVVRPSGPSRRSARLQSCPAPCYRDVQERSSSPSERRSRRSGRLAGTGGPIPEVYTQEHEKLLGCAKEEWQLFVDGYNGGERIYDAFSGKTCHQCRQKTVGLRTFCYECESLHGQFCGDCLFMRYGENVKEALADKSWKCPVCRGICNCSICRTRKGWAPTGNLYRTALRMGYKSVAHFLILTRRGGEEGKEIELADDVVKDRELETKKKVATQDTGSSEDEAPVKRELRYGGDEDRVILVISDSEEDGEECNRQQPVVAVKQERQTQHIAARLRSRRVQPSRVC</sequence>
<evidence type="ECO:0000256" key="1">
    <source>
        <dbReference type="ARBA" id="ARBA00004123"/>
    </source>
</evidence>
<dbReference type="GO" id="GO:0005634">
    <property type="term" value="C:nucleus"/>
    <property type="evidence" value="ECO:0000318"/>
    <property type="project" value="GO_Central"/>
</dbReference>
<keyword evidence="8" id="KW-0804">Transcription</keyword>
<evidence type="ECO:0000256" key="5">
    <source>
        <dbReference type="ARBA" id="ARBA00022553"/>
    </source>
</evidence>
<dbReference type="STRING" id="88036.D8T998"/>
<dbReference type="InParanoid" id="D8T998"/>
<evidence type="ECO:0000256" key="3">
    <source>
        <dbReference type="ARBA" id="ARBA00022490"/>
    </source>
</evidence>
<evidence type="ECO:0000256" key="6">
    <source>
        <dbReference type="ARBA" id="ARBA00022843"/>
    </source>
</evidence>
<dbReference type="Proteomes" id="UP000001514">
    <property type="component" value="Unassembled WGS sequence"/>
</dbReference>
<dbReference type="eggNOG" id="ENOG502QWH1">
    <property type="taxonomic scope" value="Eukaryota"/>
</dbReference>
<gene>
    <name evidence="12" type="ORF">SELMODRAFT_448682</name>
</gene>
<evidence type="ECO:0000256" key="4">
    <source>
        <dbReference type="ARBA" id="ARBA00022499"/>
    </source>
</evidence>
<dbReference type="KEGG" id="smo:SELMODRAFT_448682"/>
<name>D8T998_SELML</name>
<dbReference type="InterPro" id="IPR018866">
    <property type="entry name" value="Znf-4CXXC_R1"/>
</dbReference>
<reference evidence="12 13" key="1">
    <citation type="journal article" date="2011" name="Science">
        <title>The Selaginella genome identifies genetic changes associated with the evolution of vascular plants.</title>
        <authorList>
            <person name="Banks J.A."/>
            <person name="Nishiyama T."/>
            <person name="Hasebe M."/>
            <person name="Bowman J.L."/>
            <person name="Gribskov M."/>
            <person name="dePamphilis C."/>
            <person name="Albert V.A."/>
            <person name="Aono N."/>
            <person name="Aoyama T."/>
            <person name="Ambrose B.A."/>
            <person name="Ashton N.W."/>
            <person name="Axtell M.J."/>
            <person name="Barker E."/>
            <person name="Barker M.S."/>
            <person name="Bennetzen J.L."/>
            <person name="Bonawitz N.D."/>
            <person name="Chapple C."/>
            <person name="Cheng C."/>
            <person name="Correa L.G."/>
            <person name="Dacre M."/>
            <person name="DeBarry J."/>
            <person name="Dreyer I."/>
            <person name="Elias M."/>
            <person name="Engstrom E.M."/>
            <person name="Estelle M."/>
            <person name="Feng L."/>
            <person name="Finet C."/>
            <person name="Floyd S.K."/>
            <person name="Frommer W.B."/>
            <person name="Fujita T."/>
            <person name="Gramzow L."/>
            <person name="Gutensohn M."/>
            <person name="Harholt J."/>
            <person name="Hattori M."/>
            <person name="Heyl A."/>
            <person name="Hirai T."/>
            <person name="Hiwatashi Y."/>
            <person name="Ishikawa M."/>
            <person name="Iwata M."/>
            <person name="Karol K.G."/>
            <person name="Koehler B."/>
            <person name="Kolukisaoglu U."/>
            <person name="Kubo M."/>
            <person name="Kurata T."/>
            <person name="Lalonde S."/>
            <person name="Li K."/>
            <person name="Li Y."/>
            <person name="Litt A."/>
            <person name="Lyons E."/>
            <person name="Manning G."/>
            <person name="Maruyama T."/>
            <person name="Michael T.P."/>
            <person name="Mikami K."/>
            <person name="Miyazaki S."/>
            <person name="Morinaga S."/>
            <person name="Murata T."/>
            <person name="Mueller-Roeber B."/>
            <person name="Nelson D.R."/>
            <person name="Obara M."/>
            <person name="Oguri Y."/>
            <person name="Olmstead R.G."/>
            <person name="Onodera N."/>
            <person name="Petersen B.L."/>
            <person name="Pils B."/>
            <person name="Prigge M."/>
            <person name="Rensing S.A."/>
            <person name="Riano-Pachon D.M."/>
            <person name="Roberts A.W."/>
            <person name="Sato Y."/>
            <person name="Scheller H.V."/>
            <person name="Schulz B."/>
            <person name="Schulz C."/>
            <person name="Shakirov E.V."/>
            <person name="Shibagaki N."/>
            <person name="Shinohara N."/>
            <person name="Shippen D.E."/>
            <person name="Soerensen I."/>
            <person name="Sotooka R."/>
            <person name="Sugimoto N."/>
            <person name="Sugita M."/>
            <person name="Sumikawa N."/>
            <person name="Tanurdzic M."/>
            <person name="Theissen G."/>
            <person name="Ulvskov P."/>
            <person name="Wakazuki S."/>
            <person name="Weng J.K."/>
            <person name="Willats W.W."/>
            <person name="Wipf D."/>
            <person name="Wolf P.G."/>
            <person name="Yang L."/>
            <person name="Zimmer A.D."/>
            <person name="Zhu Q."/>
            <person name="Mitros T."/>
            <person name="Hellsten U."/>
            <person name="Loque D."/>
            <person name="Otillar R."/>
            <person name="Salamov A."/>
            <person name="Schmutz J."/>
            <person name="Shapiro H."/>
            <person name="Lindquist E."/>
            <person name="Lucas S."/>
            <person name="Rokhsar D."/>
            <person name="Grigoriev I.V."/>
        </authorList>
    </citation>
    <scope>NUCLEOTIDE SEQUENCE [LARGE SCALE GENOMIC DNA]</scope>
</reference>
<proteinExistence type="predicted"/>
<evidence type="ECO:0000256" key="7">
    <source>
        <dbReference type="ARBA" id="ARBA00023015"/>
    </source>
</evidence>
<keyword evidence="13" id="KW-1185">Reference proteome</keyword>
<keyword evidence="3" id="KW-0963">Cytoplasm</keyword>